<name>A0A382Y968_9ZZZZ</name>
<evidence type="ECO:0000313" key="1">
    <source>
        <dbReference type="EMBL" id="SVD79365.1"/>
    </source>
</evidence>
<protein>
    <submittedName>
        <fullName evidence="1">Uncharacterized protein</fullName>
    </submittedName>
</protein>
<proteinExistence type="predicted"/>
<dbReference type="EMBL" id="UINC01173656">
    <property type="protein sequence ID" value="SVD79365.1"/>
    <property type="molecule type" value="Genomic_DNA"/>
</dbReference>
<accession>A0A382Y968</accession>
<feature type="non-terminal residue" evidence="1">
    <location>
        <position position="33"/>
    </location>
</feature>
<dbReference type="AlphaFoldDB" id="A0A382Y968"/>
<sequence>MEPFSAYLERLRPAGGKRSSKRDLIVNVFLRQE</sequence>
<gene>
    <name evidence="1" type="ORF">METZ01_LOCUS432219</name>
</gene>
<reference evidence="1" key="1">
    <citation type="submission" date="2018-05" db="EMBL/GenBank/DDBJ databases">
        <authorList>
            <person name="Lanie J.A."/>
            <person name="Ng W.-L."/>
            <person name="Kazmierczak K.M."/>
            <person name="Andrzejewski T.M."/>
            <person name="Davidsen T.M."/>
            <person name="Wayne K.J."/>
            <person name="Tettelin H."/>
            <person name="Glass J.I."/>
            <person name="Rusch D."/>
            <person name="Podicherti R."/>
            <person name="Tsui H.-C.T."/>
            <person name="Winkler M.E."/>
        </authorList>
    </citation>
    <scope>NUCLEOTIDE SEQUENCE</scope>
</reference>
<organism evidence="1">
    <name type="scientific">marine metagenome</name>
    <dbReference type="NCBI Taxonomy" id="408172"/>
    <lineage>
        <taxon>unclassified sequences</taxon>
        <taxon>metagenomes</taxon>
        <taxon>ecological metagenomes</taxon>
    </lineage>
</organism>